<dbReference type="EMBL" id="CYRY02039298">
    <property type="protein sequence ID" value="VCX30810.1"/>
    <property type="molecule type" value="Genomic_DNA"/>
</dbReference>
<dbReference type="AlphaFoldDB" id="A0A9X9M2U8"/>
<keyword evidence="3" id="KW-1185">Reference proteome</keyword>
<evidence type="ECO:0000313" key="3">
    <source>
        <dbReference type="Proteomes" id="UP000269945"/>
    </source>
</evidence>
<gene>
    <name evidence="2" type="ORF">BN2614_LOCUS1</name>
</gene>
<evidence type="ECO:0000313" key="2">
    <source>
        <dbReference type="EMBL" id="VCX30810.1"/>
    </source>
</evidence>
<dbReference type="Proteomes" id="UP000269945">
    <property type="component" value="Unassembled WGS sequence"/>
</dbReference>
<sequence length="119" mass="12970">GAQRRSNGRSQGGIALGVSQGKRRRRPRGPLPAPAQAGPAVLGSAGTCLQPFANGPHRCFQNVELQEGIGRVSLTCWYRYGLQAILVPRLMIPLLTQENKEANFPEMPWFPVAFLETST</sequence>
<feature type="region of interest" description="Disordered" evidence="1">
    <location>
        <begin position="1"/>
        <end position="39"/>
    </location>
</feature>
<feature type="non-terminal residue" evidence="2">
    <location>
        <position position="1"/>
    </location>
</feature>
<accession>A0A9X9M2U8</accession>
<proteinExistence type="predicted"/>
<evidence type="ECO:0000256" key="1">
    <source>
        <dbReference type="SAM" id="MobiDB-lite"/>
    </source>
</evidence>
<comment type="caution">
    <text evidence="2">The sequence shown here is derived from an EMBL/GenBank/DDBJ whole genome shotgun (WGS) entry which is preliminary data.</text>
</comment>
<organism evidence="2 3">
    <name type="scientific">Gulo gulo</name>
    <name type="common">Wolverine</name>
    <name type="synonym">Gluton</name>
    <dbReference type="NCBI Taxonomy" id="48420"/>
    <lineage>
        <taxon>Eukaryota</taxon>
        <taxon>Metazoa</taxon>
        <taxon>Chordata</taxon>
        <taxon>Craniata</taxon>
        <taxon>Vertebrata</taxon>
        <taxon>Euteleostomi</taxon>
        <taxon>Mammalia</taxon>
        <taxon>Eutheria</taxon>
        <taxon>Laurasiatheria</taxon>
        <taxon>Carnivora</taxon>
        <taxon>Caniformia</taxon>
        <taxon>Musteloidea</taxon>
        <taxon>Mustelidae</taxon>
        <taxon>Guloninae</taxon>
        <taxon>Gulo</taxon>
    </lineage>
</organism>
<protein>
    <submittedName>
        <fullName evidence="2">Uncharacterized protein</fullName>
    </submittedName>
</protein>
<name>A0A9X9M2U8_GULGU</name>
<reference evidence="2 3" key="1">
    <citation type="submission" date="2018-10" db="EMBL/GenBank/DDBJ databases">
        <authorList>
            <person name="Ekblom R."/>
            <person name="Jareborg N."/>
        </authorList>
    </citation>
    <scope>NUCLEOTIDE SEQUENCE [LARGE SCALE GENOMIC DNA]</scope>
    <source>
        <tissue evidence="2">Muscle</tissue>
    </source>
</reference>